<organism evidence="3 4">
    <name type="scientific">Setomelanomma holmii</name>
    <dbReference type="NCBI Taxonomy" id="210430"/>
    <lineage>
        <taxon>Eukaryota</taxon>
        <taxon>Fungi</taxon>
        <taxon>Dikarya</taxon>
        <taxon>Ascomycota</taxon>
        <taxon>Pezizomycotina</taxon>
        <taxon>Dothideomycetes</taxon>
        <taxon>Pleosporomycetidae</taxon>
        <taxon>Pleosporales</taxon>
        <taxon>Pleosporineae</taxon>
        <taxon>Phaeosphaeriaceae</taxon>
        <taxon>Setomelanomma</taxon>
    </lineage>
</organism>
<evidence type="ECO:0000256" key="1">
    <source>
        <dbReference type="SAM" id="MobiDB-lite"/>
    </source>
</evidence>
<accession>A0A9P4LK07</accession>
<gene>
    <name evidence="3" type="ORF">EK21DRAFT_89412</name>
</gene>
<dbReference type="GO" id="GO:0008017">
    <property type="term" value="F:microtubule binding"/>
    <property type="evidence" value="ECO:0007669"/>
    <property type="project" value="TreeGrafter"/>
</dbReference>
<dbReference type="PANTHER" id="PTHR11566">
    <property type="entry name" value="DYNAMIN"/>
    <property type="match status" value="1"/>
</dbReference>
<dbReference type="InterPro" id="IPR045063">
    <property type="entry name" value="Dynamin_N"/>
</dbReference>
<dbReference type="InterPro" id="IPR001401">
    <property type="entry name" value="Dynamin_GTPase"/>
</dbReference>
<dbReference type="InterPro" id="IPR027417">
    <property type="entry name" value="P-loop_NTPase"/>
</dbReference>
<feature type="region of interest" description="Disordered" evidence="1">
    <location>
        <begin position="538"/>
        <end position="557"/>
    </location>
</feature>
<dbReference type="OrthoDB" id="5061070at2759"/>
<comment type="caution">
    <text evidence="3">The sequence shown here is derived from an EMBL/GenBank/DDBJ whole genome shotgun (WGS) entry which is preliminary data.</text>
</comment>
<dbReference type="PROSITE" id="PS51388">
    <property type="entry name" value="GED"/>
    <property type="match status" value="1"/>
</dbReference>
<dbReference type="PRINTS" id="PR00195">
    <property type="entry name" value="DYNAMIN"/>
</dbReference>
<dbReference type="InterPro" id="IPR022812">
    <property type="entry name" value="Dynamin"/>
</dbReference>
<feature type="domain" description="GED" evidence="2">
    <location>
        <begin position="712"/>
        <end position="802"/>
    </location>
</feature>
<dbReference type="InterPro" id="IPR020850">
    <property type="entry name" value="GED_dom"/>
</dbReference>
<dbReference type="EMBL" id="ML978196">
    <property type="protein sequence ID" value="KAF2029806.1"/>
    <property type="molecule type" value="Genomic_DNA"/>
</dbReference>
<dbReference type="Proteomes" id="UP000799777">
    <property type="component" value="Unassembled WGS sequence"/>
</dbReference>
<feature type="region of interest" description="Disordered" evidence="1">
    <location>
        <begin position="1"/>
        <end position="47"/>
    </location>
</feature>
<dbReference type="Gene3D" id="1.20.120.1240">
    <property type="entry name" value="Dynamin, middle domain"/>
    <property type="match status" value="1"/>
</dbReference>
<evidence type="ECO:0000259" key="2">
    <source>
        <dbReference type="PROSITE" id="PS51388"/>
    </source>
</evidence>
<dbReference type="PANTHER" id="PTHR11566:SF131">
    <property type="entry name" value="GTPASE, PUTATIVE (AFU_ORTHOLOGUE AFUA_6G07630)-RELATED"/>
    <property type="match status" value="1"/>
</dbReference>
<dbReference type="GO" id="GO:0005874">
    <property type="term" value="C:microtubule"/>
    <property type="evidence" value="ECO:0007669"/>
    <property type="project" value="TreeGrafter"/>
</dbReference>
<dbReference type="AlphaFoldDB" id="A0A9P4LK07"/>
<dbReference type="GO" id="GO:0005737">
    <property type="term" value="C:cytoplasm"/>
    <property type="evidence" value="ECO:0007669"/>
    <property type="project" value="TreeGrafter"/>
</dbReference>
<proteinExistence type="predicted"/>
<dbReference type="Gene3D" id="3.40.50.300">
    <property type="entry name" value="P-loop containing nucleotide triphosphate hydrolases"/>
    <property type="match status" value="1"/>
</dbReference>
<dbReference type="GO" id="GO:0005525">
    <property type="term" value="F:GTP binding"/>
    <property type="evidence" value="ECO:0007669"/>
    <property type="project" value="InterPro"/>
</dbReference>
<evidence type="ECO:0000313" key="4">
    <source>
        <dbReference type="Proteomes" id="UP000799777"/>
    </source>
</evidence>
<dbReference type="SMART" id="SM00053">
    <property type="entry name" value="DYNc"/>
    <property type="match status" value="1"/>
</dbReference>
<evidence type="ECO:0000313" key="3">
    <source>
        <dbReference type="EMBL" id="KAF2029806.1"/>
    </source>
</evidence>
<protein>
    <recommendedName>
        <fullName evidence="2">GED domain-containing protein</fullName>
    </recommendedName>
</protein>
<name>A0A9P4LK07_9PLEO</name>
<feature type="compositionally biased region" description="Polar residues" evidence="1">
    <location>
        <begin position="26"/>
        <end position="46"/>
    </location>
</feature>
<dbReference type="Pfam" id="PF00350">
    <property type="entry name" value="Dynamin_N"/>
    <property type="match status" value="1"/>
</dbReference>
<keyword evidence="4" id="KW-1185">Reference proteome</keyword>
<sequence length="802" mass="90889">MAGLTRDSARNAPDKPVPAVNPKALQASSTSHQKISEQTTRTSEQPQLRDVVSRLSEHLELMRIEDQHAQYTQSQQTASEVDLLGYHVKDAIATIGCLHGLGLQHGDLPLPKIIMLGEQSTGKSSVIEAISGIKTPQSDGTCTCCPLFITLESPDDPHAKWTARVSLRRYFQCDDKTSAERRFPSYIQLPRPTPLHFMSTEDPDRLETIISRAQLATISPLVEHTEFLKPSIDRLDGFHWTGFSPNVVEITISHPGLPSLSIYDLPGIIGQSDTALEVQLVRDLVTDYIKDPEALILVTCSLANDIANSVAGGILTKPDQIPEGTSHAMFSDIFDHKRFALGHGYFVVRNLGQDQLDAGFTHQDARIQEQHFFDNEEPWATKLRHHESRFGTVNLQNTRIREVEDRLKHYSEPPTHNASRIIFDLVLNFSQELRQEIQAEYPCKNWSNKWRALQKSFFDGLVSLKPTLTTLARKDYGIFATSTSAVILNAHSGHSFNDSIVIDEEDEDDGAAEGDIQMLDMPETPTKKCKVEETPAPSLFTRASPLSQDAKEESPDFSDKKAKFQLDALAGHLVDNSKSRIPGKIEPRVVNDMMIATPGHWQLPLNDLFTRLEHQLTSQVKELFHKHFAKWEDESLNDELEGPYIFHSDIFHQDKDAILQTYRQARFKARLNVYRKERFQKTRKVMTPAEEAKMLKDPKMIALLNREPYNVELDVAAEVTTYYMLAARRFHDSICMRIESKFFKQLRTQLRDELENRLGIHDEKEGFCTAIDLLAEQSAREQHRRELVAQEGCSTSRQADPP</sequence>
<dbReference type="SUPFAM" id="SSF52540">
    <property type="entry name" value="P-loop containing nucleoside triphosphate hydrolases"/>
    <property type="match status" value="1"/>
</dbReference>
<dbReference type="GO" id="GO:0005886">
    <property type="term" value="C:plasma membrane"/>
    <property type="evidence" value="ECO:0007669"/>
    <property type="project" value="TreeGrafter"/>
</dbReference>
<dbReference type="GO" id="GO:0031623">
    <property type="term" value="P:receptor internalization"/>
    <property type="evidence" value="ECO:0007669"/>
    <property type="project" value="TreeGrafter"/>
</dbReference>
<reference evidence="3" key="1">
    <citation type="journal article" date="2020" name="Stud. Mycol.">
        <title>101 Dothideomycetes genomes: a test case for predicting lifestyles and emergence of pathogens.</title>
        <authorList>
            <person name="Haridas S."/>
            <person name="Albert R."/>
            <person name="Binder M."/>
            <person name="Bloem J."/>
            <person name="Labutti K."/>
            <person name="Salamov A."/>
            <person name="Andreopoulos B."/>
            <person name="Baker S."/>
            <person name="Barry K."/>
            <person name="Bills G."/>
            <person name="Bluhm B."/>
            <person name="Cannon C."/>
            <person name="Castanera R."/>
            <person name="Culley D."/>
            <person name="Daum C."/>
            <person name="Ezra D."/>
            <person name="Gonzalez J."/>
            <person name="Henrissat B."/>
            <person name="Kuo A."/>
            <person name="Liang C."/>
            <person name="Lipzen A."/>
            <person name="Lutzoni F."/>
            <person name="Magnuson J."/>
            <person name="Mondo S."/>
            <person name="Nolan M."/>
            <person name="Ohm R."/>
            <person name="Pangilinan J."/>
            <person name="Park H.-J."/>
            <person name="Ramirez L."/>
            <person name="Alfaro M."/>
            <person name="Sun H."/>
            <person name="Tritt A."/>
            <person name="Yoshinaga Y."/>
            <person name="Zwiers L.-H."/>
            <person name="Turgeon B."/>
            <person name="Goodwin S."/>
            <person name="Spatafora J."/>
            <person name="Crous P."/>
            <person name="Grigoriev I."/>
        </authorList>
    </citation>
    <scope>NUCLEOTIDE SEQUENCE</scope>
    <source>
        <strain evidence="3">CBS 110217</strain>
    </source>
</reference>
<dbReference type="GO" id="GO:0003924">
    <property type="term" value="F:GTPase activity"/>
    <property type="evidence" value="ECO:0007669"/>
    <property type="project" value="InterPro"/>
</dbReference>